<evidence type="ECO:0000313" key="14">
    <source>
        <dbReference type="EMBL" id="KAF8410107.1"/>
    </source>
</evidence>
<comment type="function">
    <text evidence="12">Involved in the synthesis of glucuronoxylan hemicellulose in secondary cell walls.</text>
</comment>
<dbReference type="SUPFAM" id="SSF53448">
    <property type="entry name" value="Nucleotide-diphospho-sugar transferases"/>
    <property type="match status" value="1"/>
</dbReference>
<name>A0A834ZWU3_TETSI</name>
<keyword evidence="11 12" id="KW-0961">Cell wall biogenesis/degradation</keyword>
<feature type="region of interest" description="Disordered" evidence="13">
    <location>
        <begin position="453"/>
        <end position="516"/>
    </location>
</feature>
<keyword evidence="3" id="KW-0328">Glycosyltransferase</keyword>
<keyword evidence="10" id="KW-0325">Glycoprotein</keyword>
<feature type="region of interest" description="Disordered" evidence="13">
    <location>
        <begin position="95"/>
        <end position="118"/>
    </location>
</feature>
<feature type="compositionally biased region" description="Low complexity" evidence="13">
    <location>
        <begin position="109"/>
        <end position="118"/>
    </location>
</feature>
<dbReference type="InterPro" id="IPR029044">
    <property type="entry name" value="Nucleotide-diphossugar_trans"/>
</dbReference>
<feature type="compositionally biased region" description="Basic residues" evidence="13">
    <location>
        <begin position="482"/>
        <end position="500"/>
    </location>
</feature>
<comment type="caution">
    <text evidence="14">The sequence shown here is derived from an EMBL/GenBank/DDBJ whole genome shotgun (WGS) entry which is preliminary data.</text>
</comment>
<dbReference type="OrthoDB" id="675023at2759"/>
<evidence type="ECO:0000256" key="2">
    <source>
        <dbReference type="ARBA" id="ARBA00007706"/>
    </source>
</evidence>
<dbReference type="FunFam" id="3.90.550.10:FF:000096">
    <property type="entry name" value="Glycosyltransferases"/>
    <property type="match status" value="1"/>
</dbReference>
<evidence type="ECO:0000256" key="10">
    <source>
        <dbReference type="ARBA" id="ARBA00023180"/>
    </source>
</evidence>
<evidence type="ECO:0000256" key="1">
    <source>
        <dbReference type="ARBA" id="ARBA00004323"/>
    </source>
</evidence>
<evidence type="ECO:0000256" key="4">
    <source>
        <dbReference type="ARBA" id="ARBA00022679"/>
    </source>
</evidence>
<dbReference type="GO" id="GO:0042285">
    <property type="term" value="F:xylosyltransferase activity"/>
    <property type="evidence" value="ECO:0007669"/>
    <property type="project" value="TreeGrafter"/>
</dbReference>
<evidence type="ECO:0000256" key="6">
    <source>
        <dbReference type="ARBA" id="ARBA00022968"/>
    </source>
</evidence>
<gene>
    <name evidence="14" type="ORF">HHK36_002629</name>
</gene>
<comment type="similarity">
    <text evidence="2 12">Belongs to the glycosyltransferase 43 family.</text>
</comment>
<evidence type="ECO:0000256" key="5">
    <source>
        <dbReference type="ARBA" id="ARBA00022692"/>
    </source>
</evidence>
<feature type="compositionally biased region" description="Polar residues" evidence="13">
    <location>
        <begin position="95"/>
        <end position="108"/>
    </location>
</feature>
<comment type="subcellular location">
    <subcellularLocation>
        <location evidence="1 12">Golgi apparatus membrane</location>
        <topology evidence="1 12">Single-pass type II membrane protein</topology>
    </subcellularLocation>
</comment>
<dbReference type="EMBL" id="JABCRI010000002">
    <property type="protein sequence ID" value="KAF8410107.1"/>
    <property type="molecule type" value="Genomic_DNA"/>
</dbReference>
<dbReference type="Gene3D" id="3.90.550.10">
    <property type="entry name" value="Spore Coat Polysaccharide Biosynthesis Protein SpsA, Chain A"/>
    <property type="match status" value="1"/>
</dbReference>
<dbReference type="GO" id="GO:0000139">
    <property type="term" value="C:Golgi membrane"/>
    <property type="evidence" value="ECO:0007669"/>
    <property type="project" value="UniProtKB-SubCell"/>
</dbReference>
<evidence type="ECO:0000256" key="8">
    <source>
        <dbReference type="ARBA" id="ARBA00023034"/>
    </source>
</evidence>
<evidence type="ECO:0000256" key="12">
    <source>
        <dbReference type="RuleBase" id="RU363127"/>
    </source>
</evidence>
<dbReference type="AlphaFoldDB" id="A0A834ZWU3"/>
<keyword evidence="4 12" id="KW-0808">Transferase</keyword>
<dbReference type="GO" id="GO:0010417">
    <property type="term" value="P:glucuronoxylan biosynthetic process"/>
    <property type="evidence" value="ECO:0007669"/>
    <property type="project" value="TreeGrafter"/>
</dbReference>
<dbReference type="GO" id="GO:0009834">
    <property type="term" value="P:plant-type secondary cell wall biogenesis"/>
    <property type="evidence" value="ECO:0007669"/>
    <property type="project" value="TreeGrafter"/>
</dbReference>
<evidence type="ECO:0000313" key="15">
    <source>
        <dbReference type="Proteomes" id="UP000655225"/>
    </source>
</evidence>
<evidence type="ECO:0000256" key="13">
    <source>
        <dbReference type="SAM" id="MobiDB-lite"/>
    </source>
</evidence>
<dbReference type="Proteomes" id="UP000655225">
    <property type="component" value="Unassembled WGS sequence"/>
</dbReference>
<keyword evidence="7 12" id="KW-1133">Transmembrane helix</keyword>
<feature type="compositionally biased region" description="Basic and acidic residues" evidence="13">
    <location>
        <begin position="469"/>
        <end position="481"/>
    </location>
</feature>
<evidence type="ECO:0000256" key="3">
    <source>
        <dbReference type="ARBA" id="ARBA00022676"/>
    </source>
</evidence>
<keyword evidence="9 12" id="KW-0472">Membrane</keyword>
<organism evidence="14 15">
    <name type="scientific">Tetracentron sinense</name>
    <name type="common">Spur-leaf</name>
    <dbReference type="NCBI Taxonomy" id="13715"/>
    <lineage>
        <taxon>Eukaryota</taxon>
        <taxon>Viridiplantae</taxon>
        <taxon>Streptophyta</taxon>
        <taxon>Embryophyta</taxon>
        <taxon>Tracheophyta</taxon>
        <taxon>Spermatophyta</taxon>
        <taxon>Magnoliopsida</taxon>
        <taxon>Trochodendrales</taxon>
        <taxon>Trochodendraceae</taxon>
        <taxon>Tetracentron</taxon>
    </lineage>
</organism>
<evidence type="ECO:0000256" key="9">
    <source>
        <dbReference type="ARBA" id="ARBA00023136"/>
    </source>
</evidence>
<evidence type="ECO:0000256" key="11">
    <source>
        <dbReference type="ARBA" id="ARBA00023316"/>
    </source>
</evidence>
<dbReference type="GO" id="GO:0015018">
    <property type="term" value="F:galactosylgalactosylxylosylprotein 3-beta-glucuronosyltransferase activity"/>
    <property type="evidence" value="ECO:0007669"/>
    <property type="project" value="InterPro"/>
</dbReference>
<keyword evidence="15" id="KW-1185">Reference proteome</keyword>
<accession>A0A834ZWU3</accession>
<dbReference type="PANTHER" id="PTHR10896">
    <property type="entry name" value="GALACTOSYLGALACTOSYLXYLOSYLPROTEIN 3-BETA-GLUCURONOSYLTRANSFERASE BETA-1,3-GLUCURONYLTRANSFERASE"/>
    <property type="match status" value="1"/>
</dbReference>
<reference evidence="14 15" key="1">
    <citation type="submission" date="2020-04" db="EMBL/GenBank/DDBJ databases">
        <title>Plant Genome Project.</title>
        <authorList>
            <person name="Zhang R.-G."/>
        </authorList>
    </citation>
    <scope>NUCLEOTIDE SEQUENCE [LARGE SCALE GENOMIC DNA]</scope>
    <source>
        <strain evidence="14">YNK0</strain>
        <tissue evidence="14">Leaf</tissue>
    </source>
</reference>
<dbReference type="GO" id="GO:0071555">
    <property type="term" value="P:cell wall organization"/>
    <property type="evidence" value="ECO:0007669"/>
    <property type="project" value="UniProtKB-KW"/>
</dbReference>
<dbReference type="EC" id="2.4.-.-" evidence="12"/>
<keyword evidence="5 12" id="KW-0812">Transmembrane</keyword>
<sequence>MKLPALQQNCNNRRSNSFRATGPLDSSADGAFKSPAALFWLVLHGLCCLISLVLGFRFSRLIFFLLFSTTTTTTNLYTAAPILRTTADIAETLTFQTPPSSPSPLNLDTQSNQTSLSNSSSHVVVGRHGIRIRPWPHPNPSEVMTAHRIIERVQKEQRLQYGIKNRKTLIVITPTYVRTFQTLHLTGLIHSLMLVPYDLVWIVVEAGGTSNETADLLAKSGLRTIHIGFDNRMPIAWEDRHRMEARMRLHALRIVREQRLDGIVMFADDSNMHSMELFDEIQSVKWIGAVSIGILAHSGNSDESSLLSQKVEDEENLPVPIQGPACNSSGQLVGWHTFNSLPYVGKSATNIGDRATVLPRKLEWAGFVLNSKLIWKEAEDKPEWVQDLDTLAGDGDELESPLAFLKDTSFVEPLGSCGRKVMLWWLRVEARADSKFPLGWIIDPPLEITVPAKRTPWPDAPPELPSNEKTNDIQEHTEQRRAKTRVSRSRHGSRSKRKHESKIADSQLSGRHTEEK</sequence>
<proteinExistence type="inferred from homology"/>
<dbReference type="OMA" id="LIGWHIF"/>
<dbReference type="PANTHER" id="PTHR10896:SF17">
    <property type="entry name" value="BETA-1,4-XYLOSYLTRANSFERASE IRX14H-RELATED"/>
    <property type="match status" value="1"/>
</dbReference>
<keyword evidence="8 12" id="KW-0333">Golgi apparatus</keyword>
<dbReference type="InterPro" id="IPR005027">
    <property type="entry name" value="Glyco_trans_43"/>
</dbReference>
<feature type="transmembrane region" description="Helical" evidence="12">
    <location>
        <begin position="37"/>
        <end position="56"/>
    </location>
</feature>
<dbReference type="Pfam" id="PF03360">
    <property type="entry name" value="Glyco_transf_43"/>
    <property type="match status" value="1"/>
</dbReference>
<keyword evidence="6 12" id="KW-0735">Signal-anchor</keyword>
<evidence type="ECO:0000256" key="7">
    <source>
        <dbReference type="ARBA" id="ARBA00022989"/>
    </source>
</evidence>
<protein>
    <recommendedName>
        <fullName evidence="12">Glycosyltransferases</fullName>
        <ecNumber evidence="12">2.4.-.-</ecNumber>
    </recommendedName>
</protein>